<evidence type="ECO:0000313" key="4">
    <source>
        <dbReference type="Proteomes" id="UP000751190"/>
    </source>
</evidence>
<dbReference type="GO" id="GO:0016799">
    <property type="term" value="F:hydrolase activity, hydrolyzing N-glycosyl compounds"/>
    <property type="evidence" value="ECO:0007669"/>
    <property type="project" value="InterPro"/>
</dbReference>
<comment type="caution">
    <text evidence="3">The sequence shown here is derived from an EMBL/GenBank/DDBJ whole genome shotgun (WGS) entry which is preliminary data.</text>
</comment>
<keyword evidence="4" id="KW-1185">Reference proteome</keyword>
<name>A0A8J6CEV5_DIALT</name>
<keyword evidence="2" id="KW-0812">Transmembrane</keyword>
<feature type="region of interest" description="Disordered" evidence="1">
    <location>
        <begin position="639"/>
        <end position="665"/>
    </location>
</feature>
<feature type="transmembrane region" description="Helical" evidence="2">
    <location>
        <begin position="298"/>
        <end position="318"/>
    </location>
</feature>
<feature type="transmembrane region" description="Helical" evidence="2">
    <location>
        <begin position="330"/>
        <end position="346"/>
    </location>
</feature>
<feature type="region of interest" description="Disordered" evidence="1">
    <location>
        <begin position="691"/>
        <end position="713"/>
    </location>
</feature>
<dbReference type="Gene3D" id="3.90.245.10">
    <property type="entry name" value="Ribonucleoside hydrolase-like"/>
    <property type="match status" value="1"/>
</dbReference>
<dbReference type="Proteomes" id="UP000751190">
    <property type="component" value="Unassembled WGS sequence"/>
</dbReference>
<gene>
    <name evidence="3" type="ORF">KFE25_013569</name>
</gene>
<sequence length="939" mass="100560">MSLARSFAERSTSEVLGYLAEAQFLGLEGLWQKLCEGELPARCSKQWYFETFCGVDAGEFARADYAQLGASAHIRKKLNGFVKPYDVIALMMALPHTRALVVPNARSDALSRDQSAYVEVRADDGRVVPHLLLLAPEHAPEQRHVVTLLRETYHKTAFLTQAHVNQPGAGIQIDPRLMDARSSASSPAVSPKRPRKWPTLGSVSVSLEWVAPAADTSASAHHMSVRERGSPLPCASDGVDIAYSSQLTRSGDAAASAPDGDEPERRDVGLVSQAVLAARIDSALAAARAVDARASARVFAVLAILVLLSFGGACWAFASRAPFLRDSLPLTMPTLDLALVIMALWLRDDHTHTRAIRAALAAAVTAIGITFSCTFRLALASVGAHTVPGFSFRVGVADIARDAARAVAAWLAVLVLGAALVTLVVAALRSASPARRVARLWSSIRVSTSASAALLFTHELLCAEQRCDEVRPRAERALLLCSASVLLAIACPMYAPHARIRMRALLLWLVRGEGTETDTPLIALLGLREAQRDGRAKARSATEVMEAAGLAFQVVDMLDLAEALRAGDAEAGSAGPLASASGWELDPPVRNAHCHVASSGACAWLSRSAERACARACAWLMARAPTHSRRRVAPEMARLSTPASGGGTPPVGSGSAQVGSRVQSSARLPAHAQVLVDSVRESAGLAALHELSPTLGGGRKPSRRNRAERRSSWEAVTVTPRTVPTHRRAAREQAVDLRQLRAARNARVRNTAEAEDRVDFFVVHSHLDSAELKRAALADWCARREDCGETVWLDVLSDDAGIAPDERLAHMPFHLARARKLLVLCGLDFARSFEAVAQLFIWAVLGGSLGDVELLLLGGPESAAGVYASFDAFHVMWAQPARCSRSQERLVRAVELASVAGFNEVVRSYLQCVPQQPAAMHAIPRANEPAVATFAKSNV</sequence>
<organism evidence="3 4">
    <name type="scientific">Diacronema lutheri</name>
    <name type="common">Unicellular marine alga</name>
    <name type="synonym">Monochrysis lutheri</name>
    <dbReference type="NCBI Taxonomy" id="2081491"/>
    <lineage>
        <taxon>Eukaryota</taxon>
        <taxon>Haptista</taxon>
        <taxon>Haptophyta</taxon>
        <taxon>Pavlovophyceae</taxon>
        <taxon>Pavlovales</taxon>
        <taxon>Pavlovaceae</taxon>
        <taxon>Diacronema</taxon>
    </lineage>
</organism>
<dbReference type="AlphaFoldDB" id="A0A8J6CEV5"/>
<keyword evidence="2" id="KW-0472">Membrane</keyword>
<feature type="transmembrane region" description="Helical" evidence="2">
    <location>
        <begin position="407"/>
        <end position="428"/>
    </location>
</feature>
<evidence type="ECO:0000313" key="3">
    <source>
        <dbReference type="EMBL" id="KAG8468486.1"/>
    </source>
</evidence>
<dbReference type="EMBL" id="JAGTXO010000004">
    <property type="protein sequence ID" value="KAG8468486.1"/>
    <property type="molecule type" value="Genomic_DNA"/>
</dbReference>
<evidence type="ECO:0000256" key="2">
    <source>
        <dbReference type="SAM" id="Phobius"/>
    </source>
</evidence>
<keyword evidence="2" id="KW-1133">Transmembrane helix</keyword>
<evidence type="ECO:0008006" key="5">
    <source>
        <dbReference type="Google" id="ProtNLM"/>
    </source>
</evidence>
<reference evidence="3" key="1">
    <citation type="submission" date="2021-05" db="EMBL/GenBank/DDBJ databases">
        <title>The genome of the haptophyte Pavlova lutheri (Diacronema luteri, Pavlovales) - a model for lipid biosynthesis in eukaryotic algae.</title>
        <authorList>
            <person name="Hulatt C.J."/>
            <person name="Posewitz M.C."/>
        </authorList>
    </citation>
    <scope>NUCLEOTIDE SEQUENCE</scope>
    <source>
        <strain evidence="3">NIVA-4/92</strain>
    </source>
</reference>
<feature type="transmembrane region" description="Helical" evidence="2">
    <location>
        <begin position="477"/>
        <end position="495"/>
    </location>
</feature>
<evidence type="ECO:0000256" key="1">
    <source>
        <dbReference type="SAM" id="MobiDB-lite"/>
    </source>
</evidence>
<protein>
    <recommendedName>
        <fullName evidence="5">TIR domain-containing protein</fullName>
    </recommendedName>
</protein>
<dbReference type="InterPro" id="IPR036452">
    <property type="entry name" value="Ribo_hydro-like"/>
</dbReference>
<accession>A0A8J6CEV5</accession>
<feature type="transmembrane region" description="Helical" evidence="2">
    <location>
        <begin position="358"/>
        <end position="387"/>
    </location>
</feature>
<proteinExistence type="predicted"/>